<evidence type="ECO:0000313" key="4">
    <source>
        <dbReference type="Proteomes" id="UP000307841"/>
    </source>
</evidence>
<protein>
    <submittedName>
        <fullName evidence="3">CPBP family intramembrane metalloprotease</fullName>
    </submittedName>
</protein>
<dbReference type="GO" id="GO:0004175">
    <property type="term" value="F:endopeptidase activity"/>
    <property type="evidence" value="ECO:0007669"/>
    <property type="project" value="UniProtKB-ARBA"/>
</dbReference>
<feature type="transmembrane region" description="Helical" evidence="1">
    <location>
        <begin position="100"/>
        <end position="121"/>
    </location>
</feature>
<dbReference type="EMBL" id="SZNK01000001">
    <property type="protein sequence ID" value="TKI56351.1"/>
    <property type="molecule type" value="Genomic_DNA"/>
</dbReference>
<feature type="transmembrane region" description="Helical" evidence="1">
    <location>
        <begin position="12"/>
        <end position="27"/>
    </location>
</feature>
<gene>
    <name evidence="3" type="ORF">E8L90_13255</name>
</gene>
<feature type="transmembrane region" description="Helical" evidence="1">
    <location>
        <begin position="181"/>
        <end position="201"/>
    </location>
</feature>
<sequence>MKHFISEFFKRLGLFVISFFVLGWLLQNLAENGFSICIIFASLITYFYFDRKKWSIGLKLNGLFCDLIKGLYGGCISLLAIFTIAYLFEGHKITEFAFDWTVFVTWTVFCIIAVLGEEILIRGYIYGILKYKFGALASSLISSGLFAAFHFTRLGIDFLSITTLFLAGVWYAQLREKSGAIWVSCGFHFAWNYTSGLLGIWRDKTILLTTELSQQTLINGGEYGIEGSVFSVMTFLSFVVFTYVKSYRTNELRIQMKR</sequence>
<keyword evidence="4" id="KW-1185">Reference proteome</keyword>
<feature type="transmembrane region" description="Helical" evidence="1">
    <location>
        <begin position="70"/>
        <end position="88"/>
    </location>
</feature>
<accession>A0A4U2YAH1</accession>
<name>A0A4U2YAH1_9BACL</name>
<feature type="transmembrane region" description="Helical" evidence="1">
    <location>
        <begin position="158"/>
        <end position="174"/>
    </location>
</feature>
<proteinExistence type="predicted"/>
<keyword evidence="1" id="KW-0472">Membrane</keyword>
<keyword evidence="1" id="KW-1133">Transmembrane helix</keyword>
<comment type="caution">
    <text evidence="3">The sequence shown here is derived from an EMBL/GenBank/DDBJ whole genome shotgun (WGS) entry which is preliminary data.</text>
</comment>
<reference evidence="3 4" key="1">
    <citation type="submission" date="2019-04" db="EMBL/GenBank/DDBJ databases">
        <title>Whole genome sequencing of Brevibacillus sp. TGS2-1.</title>
        <authorList>
            <person name="Choi A."/>
        </authorList>
    </citation>
    <scope>NUCLEOTIDE SEQUENCE [LARGE SCALE GENOMIC DNA]</scope>
    <source>
        <strain evidence="3 4">TGS2-1</strain>
    </source>
</reference>
<keyword evidence="3" id="KW-0378">Hydrolase</keyword>
<feature type="transmembrane region" description="Helical" evidence="1">
    <location>
        <begin position="133"/>
        <end position="152"/>
    </location>
</feature>
<dbReference type="GO" id="GO:0006508">
    <property type="term" value="P:proteolysis"/>
    <property type="evidence" value="ECO:0007669"/>
    <property type="project" value="UniProtKB-KW"/>
</dbReference>
<dbReference type="Pfam" id="PF02517">
    <property type="entry name" value="Rce1-like"/>
    <property type="match status" value="1"/>
</dbReference>
<feature type="domain" description="CAAX prenyl protease 2/Lysostaphin resistance protein A-like" evidence="2">
    <location>
        <begin position="100"/>
        <end position="193"/>
    </location>
</feature>
<dbReference type="InterPro" id="IPR003675">
    <property type="entry name" value="Rce1/LyrA-like_dom"/>
</dbReference>
<keyword evidence="1" id="KW-0812">Transmembrane</keyword>
<dbReference type="PANTHER" id="PTHR39430:SF1">
    <property type="entry name" value="PROTEASE"/>
    <property type="match status" value="1"/>
</dbReference>
<evidence type="ECO:0000313" key="3">
    <source>
        <dbReference type="EMBL" id="TKI56351.1"/>
    </source>
</evidence>
<dbReference type="GO" id="GO:0080120">
    <property type="term" value="P:CAAX-box protein maturation"/>
    <property type="evidence" value="ECO:0007669"/>
    <property type="project" value="UniProtKB-ARBA"/>
</dbReference>
<dbReference type="AlphaFoldDB" id="A0A4U2YAH1"/>
<dbReference type="Proteomes" id="UP000307841">
    <property type="component" value="Unassembled WGS sequence"/>
</dbReference>
<evidence type="ECO:0000256" key="1">
    <source>
        <dbReference type="SAM" id="Phobius"/>
    </source>
</evidence>
<organism evidence="3 4">
    <name type="scientific">Brevibacillus antibioticus</name>
    <dbReference type="NCBI Taxonomy" id="2570228"/>
    <lineage>
        <taxon>Bacteria</taxon>
        <taxon>Bacillati</taxon>
        <taxon>Bacillota</taxon>
        <taxon>Bacilli</taxon>
        <taxon>Bacillales</taxon>
        <taxon>Paenibacillaceae</taxon>
        <taxon>Brevibacillus</taxon>
    </lineage>
</organism>
<dbReference type="OrthoDB" id="324900at2"/>
<dbReference type="GO" id="GO:0008237">
    <property type="term" value="F:metallopeptidase activity"/>
    <property type="evidence" value="ECO:0007669"/>
    <property type="project" value="UniProtKB-KW"/>
</dbReference>
<dbReference type="RefSeq" id="WP_137029806.1">
    <property type="nucleotide sequence ID" value="NZ_SZNK01000001.1"/>
</dbReference>
<dbReference type="PANTHER" id="PTHR39430">
    <property type="entry name" value="MEMBRANE-ASSOCIATED PROTEASE-RELATED"/>
    <property type="match status" value="1"/>
</dbReference>
<evidence type="ECO:0000259" key="2">
    <source>
        <dbReference type="Pfam" id="PF02517"/>
    </source>
</evidence>
<keyword evidence="3" id="KW-0645">Protease</keyword>
<feature type="transmembrane region" description="Helical" evidence="1">
    <location>
        <begin position="33"/>
        <end position="49"/>
    </location>
</feature>
<feature type="transmembrane region" description="Helical" evidence="1">
    <location>
        <begin position="221"/>
        <end position="244"/>
    </location>
</feature>
<keyword evidence="3" id="KW-0482">Metalloprotease</keyword>